<reference evidence="3" key="1">
    <citation type="submission" date="2013-09" db="EMBL/GenBank/DDBJ databases">
        <title>Corchorus olitorius genome sequencing.</title>
        <authorList>
            <person name="Alam M."/>
            <person name="Haque M.S."/>
            <person name="Islam M.S."/>
            <person name="Emdad E.M."/>
            <person name="Islam M.M."/>
            <person name="Ahmed B."/>
            <person name="Halim A."/>
            <person name="Hossen Q.M.M."/>
            <person name="Hossain M.Z."/>
            <person name="Ahmed R."/>
            <person name="Khan M.M."/>
            <person name="Islam R."/>
            <person name="Rashid M.M."/>
            <person name="Khan S.A."/>
            <person name="Rahman M.S."/>
            <person name="Alam M."/>
            <person name="Yahiya A.S."/>
            <person name="Khan M.S."/>
            <person name="Azam M.S."/>
            <person name="Haque T."/>
            <person name="Lashkar M.Z.H."/>
            <person name="Akhand A.I."/>
            <person name="Morshed G."/>
            <person name="Roy S."/>
            <person name="Uddin K.S."/>
            <person name="Rabeya T."/>
            <person name="Hossain A.S."/>
            <person name="Chowdhury A."/>
            <person name="Snigdha A.R."/>
            <person name="Mortoza M.S."/>
            <person name="Matin S.A."/>
            <person name="Hoque S.M.E."/>
            <person name="Islam M.K."/>
            <person name="Roy D.K."/>
            <person name="Haider R."/>
            <person name="Moosa M.M."/>
            <person name="Elias S.M."/>
            <person name="Hasan A.M."/>
            <person name="Jahan S."/>
            <person name="Shafiuddin M."/>
            <person name="Mahmood N."/>
            <person name="Shommy N.S."/>
        </authorList>
    </citation>
    <scope>NUCLEOTIDE SEQUENCE [LARGE SCALE GENOMIC DNA]</scope>
    <source>
        <strain evidence="3">cv. O-4</strain>
    </source>
</reference>
<name>A0A1R3KP55_9ROSI</name>
<keyword evidence="3" id="KW-1185">Reference proteome</keyword>
<dbReference type="AlphaFoldDB" id="A0A1R3KP55"/>
<proteinExistence type="predicted"/>
<dbReference type="Proteomes" id="UP000187203">
    <property type="component" value="Unassembled WGS sequence"/>
</dbReference>
<gene>
    <name evidence="2" type="ORF">COLO4_06035</name>
</gene>
<evidence type="ECO:0000313" key="3">
    <source>
        <dbReference type="Proteomes" id="UP000187203"/>
    </source>
</evidence>
<evidence type="ECO:0000256" key="1">
    <source>
        <dbReference type="SAM" id="MobiDB-lite"/>
    </source>
</evidence>
<comment type="caution">
    <text evidence="2">The sequence shown here is derived from an EMBL/GenBank/DDBJ whole genome shotgun (WGS) entry which is preliminary data.</text>
</comment>
<sequence length="63" mass="7076">MSRKGGRNSEKGKKGDNERRASLIGTWEKRSGRGESKKQTRWGSEKETQVDGGRAPLKMRSRG</sequence>
<evidence type="ECO:0000313" key="2">
    <source>
        <dbReference type="EMBL" id="OMP08875.1"/>
    </source>
</evidence>
<dbReference type="EMBL" id="AWUE01012575">
    <property type="protein sequence ID" value="OMP08875.1"/>
    <property type="molecule type" value="Genomic_DNA"/>
</dbReference>
<accession>A0A1R3KP55</accession>
<feature type="region of interest" description="Disordered" evidence="1">
    <location>
        <begin position="1"/>
        <end position="63"/>
    </location>
</feature>
<feature type="compositionally biased region" description="Basic and acidic residues" evidence="1">
    <location>
        <begin position="7"/>
        <end position="49"/>
    </location>
</feature>
<organism evidence="2 3">
    <name type="scientific">Corchorus olitorius</name>
    <dbReference type="NCBI Taxonomy" id="93759"/>
    <lineage>
        <taxon>Eukaryota</taxon>
        <taxon>Viridiplantae</taxon>
        <taxon>Streptophyta</taxon>
        <taxon>Embryophyta</taxon>
        <taxon>Tracheophyta</taxon>
        <taxon>Spermatophyta</taxon>
        <taxon>Magnoliopsida</taxon>
        <taxon>eudicotyledons</taxon>
        <taxon>Gunneridae</taxon>
        <taxon>Pentapetalae</taxon>
        <taxon>rosids</taxon>
        <taxon>malvids</taxon>
        <taxon>Malvales</taxon>
        <taxon>Malvaceae</taxon>
        <taxon>Grewioideae</taxon>
        <taxon>Apeibeae</taxon>
        <taxon>Corchorus</taxon>
    </lineage>
</organism>
<protein>
    <submittedName>
        <fullName evidence="2">Uncharacterized protein</fullName>
    </submittedName>
</protein>